<evidence type="ECO:0000313" key="1">
    <source>
        <dbReference type="EMBL" id="QPC46095.1"/>
    </source>
</evidence>
<dbReference type="AlphaFoldDB" id="A0A7S8C9X3"/>
<reference evidence="1 2" key="1">
    <citation type="submission" date="2019-07" db="EMBL/GenBank/DDBJ databases">
        <title>Genome sequence of 2 isolates from Red Sea Mangroves.</title>
        <authorList>
            <person name="Sefrji F."/>
            <person name="Michoud G."/>
            <person name="Merlino G."/>
            <person name="Daffonchio D."/>
        </authorList>
    </citation>
    <scope>NUCLEOTIDE SEQUENCE [LARGE SCALE GENOMIC DNA]</scope>
    <source>
        <strain evidence="1 2">R1DC41</strain>
    </source>
</reference>
<keyword evidence="1" id="KW-0946">Virion</keyword>
<protein>
    <submittedName>
        <fullName evidence="1">Spore coat protein CotZ</fullName>
    </submittedName>
</protein>
<dbReference type="Pfam" id="PF10612">
    <property type="entry name" value="Spore-coat_CotZ"/>
    <property type="match status" value="1"/>
</dbReference>
<organism evidence="1 2">
    <name type="scientific">Mangrovibacillus cuniculi</name>
    <dbReference type="NCBI Taxonomy" id="2593652"/>
    <lineage>
        <taxon>Bacteria</taxon>
        <taxon>Bacillati</taxon>
        <taxon>Bacillota</taxon>
        <taxon>Bacilli</taxon>
        <taxon>Bacillales</taxon>
        <taxon>Bacillaceae</taxon>
        <taxon>Mangrovibacillus</taxon>
    </lineage>
</organism>
<dbReference type="RefSeq" id="WP_239673614.1">
    <property type="nucleotide sequence ID" value="NZ_CP049742.1"/>
</dbReference>
<evidence type="ECO:0000313" key="2">
    <source>
        <dbReference type="Proteomes" id="UP000593626"/>
    </source>
</evidence>
<accession>A0A7S8C9X3</accession>
<keyword evidence="2" id="KW-1185">Reference proteome</keyword>
<name>A0A7S8C9X3_9BACI</name>
<dbReference type="KEGG" id="mcui:G8O30_03535"/>
<dbReference type="EMBL" id="CP049742">
    <property type="protein sequence ID" value="QPC46095.1"/>
    <property type="molecule type" value="Genomic_DNA"/>
</dbReference>
<sequence>MSCYDHKGKNCVCEVVRFIKDLQDNAVDNCRDCETSCFLEPLGDLGKGRVGGARDRNNPNTRVFVLYNKEGELFKALVDNHCDGYEKSKYFRVEDVFDGCCATLRVLEKVSKCEDNEESGRGREKFVSTDTCITVDLACFCAIQCIADVFLPDVCN</sequence>
<gene>
    <name evidence="1" type="ORF">G8O30_03535</name>
</gene>
<dbReference type="InterPro" id="IPR019593">
    <property type="entry name" value="Spore_coat_protein_Z/Y"/>
</dbReference>
<keyword evidence="1" id="KW-0167">Capsid protein</keyword>
<proteinExistence type="predicted"/>
<dbReference type="Proteomes" id="UP000593626">
    <property type="component" value="Chromosome"/>
</dbReference>